<evidence type="ECO:0000313" key="1">
    <source>
        <dbReference type="EMBL" id="KAI4374578.1"/>
    </source>
</evidence>
<comment type="caution">
    <text evidence="1">The sequence shown here is derived from an EMBL/GenBank/DDBJ whole genome shotgun (WGS) entry which is preliminary data.</text>
</comment>
<evidence type="ECO:0000313" key="2">
    <source>
        <dbReference type="Proteomes" id="UP001057402"/>
    </source>
</evidence>
<protein>
    <submittedName>
        <fullName evidence="1">Uncharacterized protein</fullName>
    </submittedName>
</protein>
<reference evidence="2" key="1">
    <citation type="journal article" date="2023" name="Front. Plant Sci.">
        <title>Chromosomal-level genome assembly of Melastoma candidum provides insights into trichome evolution.</title>
        <authorList>
            <person name="Zhong Y."/>
            <person name="Wu W."/>
            <person name="Sun C."/>
            <person name="Zou P."/>
            <person name="Liu Y."/>
            <person name="Dai S."/>
            <person name="Zhou R."/>
        </authorList>
    </citation>
    <scope>NUCLEOTIDE SEQUENCE [LARGE SCALE GENOMIC DNA]</scope>
</reference>
<proteinExistence type="predicted"/>
<gene>
    <name evidence="1" type="ORF">MLD38_012559</name>
</gene>
<sequence length="333" mass="37608">MFGGDPSNIRFPLFLEENSGFQYESNAMPQLQLFGNFGQNIAPLNYVRKNEPNNMERPPKRSRDAETLTRQQIYPMTLKVSDKCYKDEAGRSGSIFNPVAVSTGLKLSYEEDEHNSSVTSVSENVTATLPAILSLGDSFKVEIDQQKREMDLYFKQQEEILAKGLREMRQKQTATLLSTIEKGVLKKLQEKDLELEMMNCKNRELEERIKQVTNEVQTWHYRAKCNESLVNILKNNLQQVMSHGAMQGKEGCGDSEVDDAASYTNHNNPMIGVGDPRFGGNNKMACKSCKMKGVEMLLLPCRHLCLCKECDAIMDVCPLCNVMKTASAQVYMS</sequence>
<accession>A0ACB9R6R2</accession>
<keyword evidence="2" id="KW-1185">Reference proteome</keyword>
<name>A0ACB9R6R2_9MYRT</name>
<dbReference type="Proteomes" id="UP001057402">
    <property type="component" value="Chromosome 4"/>
</dbReference>
<organism evidence="1 2">
    <name type="scientific">Melastoma candidum</name>
    <dbReference type="NCBI Taxonomy" id="119954"/>
    <lineage>
        <taxon>Eukaryota</taxon>
        <taxon>Viridiplantae</taxon>
        <taxon>Streptophyta</taxon>
        <taxon>Embryophyta</taxon>
        <taxon>Tracheophyta</taxon>
        <taxon>Spermatophyta</taxon>
        <taxon>Magnoliopsida</taxon>
        <taxon>eudicotyledons</taxon>
        <taxon>Gunneridae</taxon>
        <taxon>Pentapetalae</taxon>
        <taxon>rosids</taxon>
        <taxon>malvids</taxon>
        <taxon>Myrtales</taxon>
        <taxon>Melastomataceae</taxon>
        <taxon>Melastomatoideae</taxon>
        <taxon>Melastomateae</taxon>
        <taxon>Melastoma</taxon>
    </lineage>
</organism>
<dbReference type="EMBL" id="CM042883">
    <property type="protein sequence ID" value="KAI4374578.1"/>
    <property type="molecule type" value="Genomic_DNA"/>
</dbReference>